<reference evidence="1" key="1">
    <citation type="submission" date="2018-02" db="EMBL/GenBank/DDBJ databases">
        <title>Rhizophora mucronata_Transcriptome.</title>
        <authorList>
            <person name="Meera S.P."/>
            <person name="Sreeshan A."/>
            <person name="Augustine A."/>
        </authorList>
    </citation>
    <scope>NUCLEOTIDE SEQUENCE</scope>
    <source>
        <tissue evidence="1">Leaf</tissue>
    </source>
</reference>
<dbReference type="EMBL" id="GGEC01008944">
    <property type="protein sequence ID" value="MBW89427.1"/>
    <property type="molecule type" value="Transcribed_RNA"/>
</dbReference>
<name>A0A2P2J7Q2_RHIMU</name>
<evidence type="ECO:0000313" key="1">
    <source>
        <dbReference type="EMBL" id="MBW89427.1"/>
    </source>
</evidence>
<dbReference type="AlphaFoldDB" id="A0A2P2J7Q2"/>
<protein>
    <submittedName>
        <fullName evidence="1">Uncharacterized protein</fullName>
    </submittedName>
</protein>
<proteinExistence type="predicted"/>
<organism evidence="1">
    <name type="scientific">Rhizophora mucronata</name>
    <name type="common">Asiatic mangrove</name>
    <dbReference type="NCBI Taxonomy" id="61149"/>
    <lineage>
        <taxon>Eukaryota</taxon>
        <taxon>Viridiplantae</taxon>
        <taxon>Streptophyta</taxon>
        <taxon>Embryophyta</taxon>
        <taxon>Tracheophyta</taxon>
        <taxon>Spermatophyta</taxon>
        <taxon>Magnoliopsida</taxon>
        <taxon>eudicotyledons</taxon>
        <taxon>Gunneridae</taxon>
        <taxon>Pentapetalae</taxon>
        <taxon>rosids</taxon>
        <taxon>fabids</taxon>
        <taxon>Malpighiales</taxon>
        <taxon>Rhizophoraceae</taxon>
        <taxon>Rhizophora</taxon>
    </lineage>
</organism>
<accession>A0A2P2J7Q2</accession>
<sequence length="47" mass="5386">MEQFPKVNLCTSMGKRLWLFLPMIAYNADLTMTLDSVLIVADCELHL</sequence>
<dbReference type="EMBL" id="GGEC01008943">
    <property type="protein sequence ID" value="MBW89426.1"/>
    <property type="molecule type" value="Transcribed_RNA"/>
</dbReference>